<proteinExistence type="predicted"/>
<evidence type="ECO:0000256" key="1">
    <source>
        <dbReference type="SAM" id="SignalP"/>
    </source>
</evidence>
<gene>
    <name evidence="2" type="ORF">QBC35DRAFT_486628</name>
</gene>
<organism evidence="2 3">
    <name type="scientific">Podospora australis</name>
    <dbReference type="NCBI Taxonomy" id="1536484"/>
    <lineage>
        <taxon>Eukaryota</taxon>
        <taxon>Fungi</taxon>
        <taxon>Dikarya</taxon>
        <taxon>Ascomycota</taxon>
        <taxon>Pezizomycotina</taxon>
        <taxon>Sordariomycetes</taxon>
        <taxon>Sordariomycetidae</taxon>
        <taxon>Sordariales</taxon>
        <taxon>Podosporaceae</taxon>
        <taxon>Podospora</taxon>
    </lineage>
</organism>
<sequence length="115" mass="13252">MLLHLPTSLCFCMGLHKIHIVAALLLWDERPSFYGLRVSCPQSSQAWFSERGKTQWSCPAPSCLVPSSSIHPKEPYFRPSRRGERGGEREGLERLPRTLLEIKYMATWHLDIWDG</sequence>
<feature type="chain" id="PRO_5042874041" evidence="1">
    <location>
        <begin position="24"/>
        <end position="115"/>
    </location>
</feature>
<dbReference type="AlphaFoldDB" id="A0AAN6X584"/>
<evidence type="ECO:0000313" key="3">
    <source>
        <dbReference type="Proteomes" id="UP001302126"/>
    </source>
</evidence>
<comment type="caution">
    <text evidence="2">The sequence shown here is derived from an EMBL/GenBank/DDBJ whole genome shotgun (WGS) entry which is preliminary data.</text>
</comment>
<reference evidence="2" key="1">
    <citation type="journal article" date="2023" name="Mol. Phylogenet. Evol.">
        <title>Genome-scale phylogeny and comparative genomics of the fungal order Sordariales.</title>
        <authorList>
            <person name="Hensen N."/>
            <person name="Bonometti L."/>
            <person name="Westerberg I."/>
            <person name="Brannstrom I.O."/>
            <person name="Guillou S."/>
            <person name="Cros-Aarteil S."/>
            <person name="Calhoun S."/>
            <person name="Haridas S."/>
            <person name="Kuo A."/>
            <person name="Mondo S."/>
            <person name="Pangilinan J."/>
            <person name="Riley R."/>
            <person name="LaButti K."/>
            <person name="Andreopoulos B."/>
            <person name="Lipzen A."/>
            <person name="Chen C."/>
            <person name="Yan M."/>
            <person name="Daum C."/>
            <person name="Ng V."/>
            <person name="Clum A."/>
            <person name="Steindorff A."/>
            <person name="Ohm R.A."/>
            <person name="Martin F."/>
            <person name="Silar P."/>
            <person name="Natvig D.O."/>
            <person name="Lalanne C."/>
            <person name="Gautier V."/>
            <person name="Ament-Velasquez S.L."/>
            <person name="Kruys A."/>
            <person name="Hutchinson M.I."/>
            <person name="Powell A.J."/>
            <person name="Barry K."/>
            <person name="Miller A.N."/>
            <person name="Grigoriev I.V."/>
            <person name="Debuchy R."/>
            <person name="Gladieux P."/>
            <person name="Hiltunen Thoren M."/>
            <person name="Johannesson H."/>
        </authorList>
    </citation>
    <scope>NUCLEOTIDE SEQUENCE</scope>
    <source>
        <strain evidence="2">PSN309</strain>
    </source>
</reference>
<name>A0AAN6X584_9PEZI</name>
<feature type="signal peptide" evidence="1">
    <location>
        <begin position="1"/>
        <end position="23"/>
    </location>
</feature>
<keyword evidence="1" id="KW-0732">Signal</keyword>
<protein>
    <submittedName>
        <fullName evidence="2">Uncharacterized protein</fullName>
    </submittedName>
</protein>
<accession>A0AAN6X584</accession>
<reference evidence="2" key="2">
    <citation type="submission" date="2023-05" db="EMBL/GenBank/DDBJ databases">
        <authorList>
            <consortium name="Lawrence Berkeley National Laboratory"/>
            <person name="Steindorff A."/>
            <person name="Hensen N."/>
            <person name="Bonometti L."/>
            <person name="Westerberg I."/>
            <person name="Brannstrom I.O."/>
            <person name="Guillou S."/>
            <person name="Cros-Aarteil S."/>
            <person name="Calhoun S."/>
            <person name="Haridas S."/>
            <person name="Kuo A."/>
            <person name="Mondo S."/>
            <person name="Pangilinan J."/>
            <person name="Riley R."/>
            <person name="Labutti K."/>
            <person name="Andreopoulos B."/>
            <person name="Lipzen A."/>
            <person name="Chen C."/>
            <person name="Yanf M."/>
            <person name="Daum C."/>
            <person name="Ng V."/>
            <person name="Clum A."/>
            <person name="Ohm R."/>
            <person name="Martin F."/>
            <person name="Silar P."/>
            <person name="Natvig D."/>
            <person name="Lalanne C."/>
            <person name="Gautier V."/>
            <person name="Ament-Velasquez S.L."/>
            <person name="Kruys A."/>
            <person name="Hutchinson M.I."/>
            <person name="Powell A.J."/>
            <person name="Barry K."/>
            <person name="Miller A.N."/>
            <person name="Grigoriev I.V."/>
            <person name="Debuchy R."/>
            <person name="Gladieux P."/>
            <person name="Thoren M.H."/>
            <person name="Johannesson H."/>
        </authorList>
    </citation>
    <scope>NUCLEOTIDE SEQUENCE</scope>
    <source>
        <strain evidence="2">PSN309</strain>
    </source>
</reference>
<dbReference type="Proteomes" id="UP001302126">
    <property type="component" value="Unassembled WGS sequence"/>
</dbReference>
<keyword evidence="3" id="KW-1185">Reference proteome</keyword>
<evidence type="ECO:0000313" key="2">
    <source>
        <dbReference type="EMBL" id="KAK4191622.1"/>
    </source>
</evidence>
<dbReference type="EMBL" id="MU864358">
    <property type="protein sequence ID" value="KAK4191622.1"/>
    <property type="molecule type" value="Genomic_DNA"/>
</dbReference>